<dbReference type="EMBL" id="VSSQ01106007">
    <property type="protein sequence ID" value="MPN45831.1"/>
    <property type="molecule type" value="Genomic_DNA"/>
</dbReference>
<accession>A0A645I3H0</accession>
<protein>
    <submittedName>
        <fullName evidence="1">Uncharacterized protein</fullName>
    </submittedName>
</protein>
<name>A0A645I3H0_9ZZZZ</name>
<organism evidence="1">
    <name type="scientific">bioreactor metagenome</name>
    <dbReference type="NCBI Taxonomy" id="1076179"/>
    <lineage>
        <taxon>unclassified sequences</taxon>
        <taxon>metagenomes</taxon>
        <taxon>ecological metagenomes</taxon>
    </lineage>
</organism>
<reference evidence="1" key="1">
    <citation type="submission" date="2019-08" db="EMBL/GenBank/DDBJ databases">
        <authorList>
            <person name="Kucharzyk K."/>
            <person name="Murdoch R.W."/>
            <person name="Higgins S."/>
            <person name="Loffler F."/>
        </authorList>
    </citation>
    <scope>NUCLEOTIDE SEQUENCE</scope>
</reference>
<evidence type="ECO:0000313" key="1">
    <source>
        <dbReference type="EMBL" id="MPN45831.1"/>
    </source>
</evidence>
<sequence length="63" mass="6182">MDNTSDANKPISTATQTALNGKVNTTTKVAGKALSADVAISLYDLVDVSAGDTVILSGGGANG</sequence>
<gene>
    <name evidence="1" type="ORF">SDC9_193404</name>
</gene>
<proteinExistence type="predicted"/>
<comment type="caution">
    <text evidence="1">The sequence shown here is derived from an EMBL/GenBank/DDBJ whole genome shotgun (WGS) entry which is preliminary data.</text>
</comment>
<dbReference type="AlphaFoldDB" id="A0A645I3H0"/>